<organism evidence="1 2">
    <name type="scientific">Stakelama tenebrarum</name>
    <dbReference type="NCBI Taxonomy" id="2711215"/>
    <lineage>
        <taxon>Bacteria</taxon>
        <taxon>Pseudomonadati</taxon>
        <taxon>Pseudomonadota</taxon>
        <taxon>Alphaproteobacteria</taxon>
        <taxon>Sphingomonadales</taxon>
        <taxon>Sphingomonadaceae</taxon>
        <taxon>Stakelama</taxon>
    </lineage>
</organism>
<protein>
    <submittedName>
        <fullName evidence="1">Uncharacterized protein</fullName>
    </submittedName>
</protein>
<evidence type="ECO:0000313" key="2">
    <source>
        <dbReference type="Proteomes" id="UP000501568"/>
    </source>
</evidence>
<name>A0A6G6Y2K3_9SPHN</name>
<keyword evidence="2" id="KW-1185">Reference proteome</keyword>
<sequence length="192" mass="21253">MLRRILVSLLLLATGAVFGPVLVAAAQSAMVENTEQAQAKEARQLLDAYRSTLEPMLLLLSIVMPSPAECGYDKPDELLPNDRAGETAWSNYMSLDIWRGEQIDDRYLESVAEYLDARTTTFEAAFLRRCIESTVFASVCANEVKALIDGKQRSAKTHAPPERTFESPTEDRIICTFLDGIAAQKGIPLAER</sequence>
<dbReference type="RefSeq" id="WP_165325948.1">
    <property type="nucleotide sequence ID" value="NZ_CP049109.1"/>
</dbReference>
<dbReference type="KEGG" id="spzr:G5C33_03535"/>
<dbReference type="EMBL" id="CP049109">
    <property type="protein sequence ID" value="QIG78948.1"/>
    <property type="molecule type" value="Genomic_DNA"/>
</dbReference>
<accession>A0A6G6Y2K3</accession>
<dbReference type="Proteomes" id="UP000501568">
    <property type="component" value="Chromosome"/>
</dbReference>
<dbReference type="AlphaFoldDB" id="A0A6G6Y2K3"/>
<proteinExistence type="predicted"/>
<reference evidence="1 2" key="1">
    <citation type="submission" date="2020-02" db="EMBL/GenBank/DDBJ databases">
        <authorList>
            <person name="Zheng R.K."/>
            <person name="Sun C.M."/>
        </authorList>
    </citation>
    <scope>NUCLEOTIDE SEQUENCE [LARGE SCALE GENOMIC DNA]</scope>
    <source>
        <strain evidence="2">zrk23</strain>
    </source>
</reference>
<evidence type="ECO:0000313" key="1">
    <source>
        <dbReference type="EMBL" id="QIG78948.1"/>
    </source>
</evidence>
<gene>
    <name evidence="1" type="ORF">G5C33_03535</name>
</gene>